<dbReference type="InterPro" id="IPR008160">
    <property type="entry name" value="Collagen"/>
</dbReference>
<evidence type="ECO:0000313" key="2">
    <source>
        <dbReference type="EMBL" id="KXZ22474.1"/>
    </source>
</evidence>
<dbReference type="Proteomes" id="UP000075430">
    <property type="component" value="Unassembled WGS sequence"/>
</dbReference>
<dbReference type="EMBL" id="LSBA01000005">
    <property type="protein sequence ID" value="KXZ22474.1"/>
    <property type="molecule type" value="Genomic_DNA"/>
</dbReference>
<dbReference type="STRING" id="1793963.AXI58_09875"/>
<keyword evidence="3" id="KW-1185">Reference proteome</keyword>
<comment type="caution">
    <text evidence="2">The sequence shown here is derived from an EMBL/GenBank/DDBJ whole genome shotgun (WGS) entry which is preliminary data.</text>
</comment>
<sequence>MVNVSIVTGKSAYDIAVDNGFSGTVEEWLASLKGEKGSTGATGAKGDKGDTGATGARGATGVAGKDGKDGLSAYELAVQQGFTGTLDEWLASLKATAN</sequence>
<feature type="compositionally biased region" description="Low complexity" evidence="1">
    <location>
        <begin position="51"/>
        <end position="62"/>
    </location>
</feature>
<dbReference type="Pfam" id="PF01391">
    <property type="entry name" value="Collagen"/>
    <property type="match status" value="1"/>
</dbReference>
<accession>A0A150FBG0</accession>
<reference evidence="3" key="1">
    <citation type="submission" date="2016-02" db="EMBL/GenBank/DDBJ databases">
        <authorList>
            <person name="Dunlap C."/>
        </authorList>
    </citation>
    <scope>NUCLEOTIDE SEQUENCE [LARGE SCALE GENOMIC DNA]</scope>
    <source>
        <strain evidence="3">NRRL B-41092</strain>
    </source>
</reference>
<dbReference type="OrthoDB" id="188639at2"/>
<dbReference type="AlphaFoldDB" id="A0A150FBG0"/>
<name>A0A150FBG0_9BACI</name>
<feature type="region of interest" description="Disordered" evidence="1">
    <location>
        <begin position="35"/>
        <end position="62"/>
    </location>
</feature>
<organism evidence="2 3">
    <name type="scientific">Bacillus nakamurai</name>
    <dbReference type="NCBI Taxonomy" id="1793963"/>
    <lineage>
        <taxon>Bacteria</taxon>
        <taxon>Bacillati</taxon>
        <taxon>Bacillota</taxon>
        <taxon>Bacilli</taxon>
        <taxon>Bacillales</taxon>
        <taxon>Bacillaceae</taxon>
        <taxon>Bacillus</taxon>
    </lineage>
</organism>
<proteinExistence type="predicted"/>
<evidence type="ECO:0000256" key="1">
    <source>
        <dbReference type="SAM" id="MobiDB-lite"/>
    </source>
</evidence>
<gene>
    <name evidence="2" type="ORF">AXI58_09875</name>
</gene>
<evidence type="ECO:0000313" key="3">
    <source>
        <dbReference type="Proteomes" id="UP000075430"/>
    </source>
</evidence>
<protein>
    <recommendedName>
        <fullName evidence="4">Collagen-like protein</fullName>
    </recommendedName>
</protein>
<evidence type="ECO:0008006" key="4">
    <source>
        <dbReference type="Google" id="ProtNLM"/>
    </source>
</evidence>